<reference evidence="3 4" key="1">
    <citation type="journal article" date="2014" name="Nature">
        <title>An environmental bacterial taxon with a large and distinct metabolic repertoire.</title>
        <authorList>
            <person name="Wilson M.C."/>
            <person name="Mori T."/>
            <person name="Ruckert C."/>
            <person name="Uria A.R."/>
            <person name="Helf M.J."/>
            <person name="Takada K."/>
            <person name="Gernert C."/>
            <person name="Steffens U.A."/>
            <person name="Heycke N."/>
            <person name="Schmitt S."/>
            <person name="Rinke C."/>
            <person name="Helfrich E.J."/>
            <person name="Brachmann A.O."/>
            <person name="Gurgui C."/>
            <person name="Wakimoto T."/>
            <person name="Kracht M."/>
            <person name="Crusemann M."/>
            <person name="Hentschel U."/>
            <person name="Abe I."/>
            <person name="Matsunaga S."/>
            <person name="Kalinowski J."/>
            <person name="Takeyama H."/>
            <person name="Piel J."/>
        </authorList>
    </citation>
    <scope>NUCLEOTIDE SEQUENCE [LARGE SCALE GENOMIC DNA]</scope>
    <source>
        <strain evidence="4">TSY2</strain>
    </source>
</reference>
<feature type="compositionally biased region" description="Polar residues" evidence="2">
    <location>
        <begin position="445"/>
        <end position="456"/>
    </location>
</feature>
<dbReference type="Gene3D" id="3.30.1540.10">
    <property type="entry name" value="formyl-coa transferase, domain 3"/>
    <property type="match status" value="1"/>
</dbReference>
<dbReference type="Pfam" id="PF02515">
    <property type="entry name" value="CoA_transf_3"/>
    <property type="match status" value="1"/>
</dbReference>
<accession>W4MF48</accession>
<dbReference type="Proteomes" id="UP000019140">
    <property type="component" value="Unassembled WGS sequence"/>
</dbReference>
<dbReference type="PATRIC" id="fig|1429439.4.peg.578"/>
<dbReference type="PANTHER" id="PTHR48207">
    <property type="entry name" value="SUCCINATE--HYDROXYMETHYLGLUTARATE COA-TRANSFERASE"/>
    <property type="match status" value="1"/>
</dbReference>
<organism evidence="3 4">
    <name type="scientific">Candidatus Entotheonella gemina</name>
    <dbReference type="NCBI Taxonomy" id="1429439"/>
    <lineage>
        <taxon>Bacteria</taxon>
        <taxon>Pseudomonadati</taxon>
        <taxon>Nitrospinota/Tectimicrobiota group</taxon>
        <taxon>Candidatus Tectimicrobiota</taxon>
        <taxon>Candidatus Entotheonellia</taxon>
        <taxon>Candidatus Entotheonellales</taxon>
        <taxon>Candidatus Entotheonellaceae</taxon>
        <taxon>Candidatus Entotheonella</taxon>
    </lineage>
</organism>
<evidence type="ECO:0000256" key="2">
    <source>
        <dbReference type="SAM" id="MobiDB-lite"/>
    </source>
</evidence>
<dbReference type="InterPro" id="IPR023606">
    <property type="entry name" value="CoA-Trfase_III_dom_1_sf"/>
</dbReference>
<dbReference type="HOGENOM" id="CLU_033975_2_0_7"/>
<proteinExistence type="predicted"/>
<evidence type="ECO:0000313" key="3">
    <source>
        <dbReference type="EMBL" id="ETX08780.1"/>
    </source>
</evidence>
<dbReference type="InterPro" id="IPR003673">
    <property type="entry name" value="CoA-Trfase_fam_III"/>
</dbReference>
<dbReference type="EMBL" id="AZHX01000135">
    <property type="protein sequence ID" value="ETX08780.1"/>
    <property type="molecule type" value="Genomic_DNA"/>
</dbReference>
<keyword evidence="1" id="KW-0808">Transferase</keyword>
<sequence length="456" mass="50685">MAPEGVLNGVQVLSLEQVHVLPWGTAFLADFGAQVIRVESADHMNDRRSGPFPDGVPGETWWNEGGTFAYWGRNKQSLCIQVAEPMGKEVFLKLAANIDIVTDNFRPGTMRRYGLDHDSLAAIKPDMITLSCTAYGHTGPWHAYGARARTVDAVCGLSSLTGYEGGESIRASSNYMDHSSGLNVAYALLMALYRKRRTGEGMRIDLSMYETGVSCIAPAILEAQRDVPRPRMGTAHLRKAPHHIYPCRGEDRWITISVDGDEGWQRMCKAMDNPPWALEARFATALDRWHNRHDLDQLLSEWTAAQDDHDLMQHLQAHGIAAGVVMTAKDLVADPHLRERGYFDLFDNENAPAVGPRVYAGRPFRCSEMPVSMFLVSALGQHNVDVLREVGGLRDPEIQQLLEAGIIHVKPRNPNPPVPGATGNQSSERERNKDANYQEAVRQFVESQSHQTARRA</sequence>
<dbReference type="PANTHER" id="PTHR48207:SF3">
    <property type="entry name" value="SUCCINATE--HYDROXYMETHYLGLUTARATE COA-TRANSFERASE"/>
    <property type="match status" value="1"/>
</dbReference>
<dbReference type="AlphaFoldDB" id="W4MF48"/>
<name>W4MF48_9BACT</name>
<feature type="compositionally biased region" description="Basic and acidic residues" evidence="2">
    <location>
        <begin position="427"/>
        <end position="436"/>
    </location>
</feature>
<protein>
    <recommendedName>
        <fullName evidence="5">Carnitine dehydratase</fullName>
    </recommendedName>
</protein>
<evidence type="ECO:0000313" key="4">
    <source>
        <dbReference type="Proteomes" id="UP000019140"/>
    </source>
</evidence>
<feature type="region of interest" description="Disordered" evidence="2">
    <location>
        <begin position="409"/>
        <end position="456"/>
    </location>
</feature>
<gene>
    <name evidence="3" type="ORF">ETSY2_03370</name>
</gene>
<dbReference type="GO" id="GO:0008410">
    <property type="term" value="F:CoA-transferase activity"/>
    <property type="evidence" value="ECO:0007669"/>
    <property type="project" value="TreeGrafter"/>
</dbReference>
<comment type="caution">
    <text evidence="3">The sequence shown here is derived from an EMBL/GenBank/DDBJ whole genome shotgun (WGS) entry which is preliminary data.</text>
</comment>
<evidence type="ECO:0008006" key="5">
    <source>
        <dbReference type="Google" id="ProtNLM"/>
    </source>
</evidence>
<dbReference type="SUPFAM" id="SSF89796">
    <property type="entry name" value="CoA-transferase family III (CaiB/BaiF)"/>
    <property type="match status" value="1"/>
</dbReference>
<dbReference type="InterPro" id="IPR044855">
    <property type="entry name" value="CoA-Trfase_III_dom3_sf"/>
</dbReference>
<dbReference type="InterPro" id="IPR050483">
    <property type="entry name" value="CoA-transferase_III_domain"/>
</dbReference>
<keyword evidence="4" id="KW-1185">Reference proteome</keyword>
<evidence type="ECO:0000256" key="1">
    <source>
        <dbReference type="ARBA" id="ARBA00022679"/>
    </source>
</evidence>
<dbReference type="Gene3D" id="3.40.50.10540">
    <property type="entry name" value="Crotonobetainyl-coa:carnitine coa-transferase, domain 1"/>
    <property type="match status" value="1"/>
</dbReference>